<dbReference type="EMBL" id="BMGZ01000001">
    <property type="protein sequence ID" value="GGH92280.1"/>
    <property type="molecule type" value="Genomic_DNA"/>
</dbReference>
<dbReference type="Pfam" id="PF12708">
    <property type="entry name" value="Pect-lyase_RHGA_epim"/>
    <property type="match status" value="1"/>
</dbReference>
<accession>A0A8J3A3V4</accession>
<reference evidence="4" key="1">
    <citation type="journal article" date="2014" name="Int. J. Syst. Evol. Microbiol.">
        <title>Complete genome sequence of Corynebacterium casei LMG S-19264T (=DSM 44701T), isolated from a smear-ripened cheese.</title>
        <authorList>
            <consortium name="US DOE Joint Genome Institute (JGI-PGF)"/>
            <person name="Walter F."/>
            <person name="Albersmeier A."/>
            <person name="Kalinowski J."/>
            <person name="Ruckert C."/>
        </authorList>
    </citation>
    <scope>NUCLEOTIDE SEQUENCE</scope>
    <source>
        <strain evidence="4">CGMCC 1.14984</strain>
    </source>
</reference>
<dbReference type="EMBL" id="VCJR02000001">
    <property type="protein sequence ID" value="NHK26419.1"/>
    <property type="molecule type" value="Genomic_DNA"/>
</dbReference>
<dbReference type="RefSeq" id="WP_155135938.1">
    <property type="nucleotide sequence ID" value="NZ_BMGZ01000001.1"/>
</dbReference>
<dbReference type="AlphaFoldDB" id="A0A8J3A3V4"/>
<dbReference type="InterPro" id="IPR006626">
    <property type="entry name" value="PbH1"/>
</dbReference>
<feature type="chain" id="PRO_5035230464" evidence="1">
    <location>
        <begin position="24"/>
        <end position="533"/>
    </location>
</feature>
<dbReference type="InterPro" id="IPR011050">
    <property type="entry name" value="Pectin_lyase_fold/virulence"/>
</dbReference>
<protein>
    <submittedName>
        <fullName evidence="4">Exo-poly-alpha-D-galacturonosidase</fullName>
    </submittedName>
    <submittedName>
        <fullName evidence="5">Glycoside hydrolase family 28 protein</fullName>
    </submittedName>
</protein>
<proteinExistence type="predicted"/>
<dbReference type="GO" id="GO:0016787">
    <property type="term" value="F:hydrolase activity"/>
    <property type="evidence" value="ECO:0007669"/>
    <property type="project" value="UniProtKB-KW"/>
</dbReference>
<dbReference type="InterPro" id="IPR012334">
    <property type="entry name" value="Pectin_lyas_fold"/>
</dbReference>
<feature type="domain" description="Right handed beta helix" evidence="3">
    <location>
        <begin position="186"/>
        <end position="364"/>
    </location>
</feature>
<dbReference type="InterPro" id="IPR006311">
    <property type="entry name" value="TAT_signal"/>
</dbReference>
<feature type="signal peptide" evidence="1">
    <location>
        <begin position="1"/>
        <end position="23"/>
    </location>
</feature>
<dbReference type="Proteomes" id="UP000621856">
    <property type="component" value="Unassembled WGS sequence"/>
</dbReference>
<evidence type="ECO:0000313" key="7">
    <source>
        <dbReference type="Proteomes" id="UP000818603"/>
    </source>
</evidence>
<gene>
    <name evidence="5" type="ORF">FF098_000695</name>
    <name evidence="4" type="ORF">GCM10011355_01400</name>
</gene>
<dbReference type="PROSITE" id="PS51318">
    <property type="entry name" value="TAT"/>
    <property type="match status" value="1"/>
</dbReference>
<dbReference type="Pfam" id="PF13229">
    <property type="entry name" value="Beta_helix"/>
    <property type="match status" value="1"/>
</dbReference>
<evidence type="ECO:0000259" key="2">
    <source>
        <dbReference type="Pfam" id="PF12708"/>
    </source>
</evidence>
<sequence length="533" mass="57649">MLDRRSMLFAGGAGLATAGFAGAANSQAMAQQAGQPGTGILNVRHFGATGDGTTIDTPAVNKAIDEAASRGGGTVYFPAGKYACFTIRLKSHVTLYLDHGATIFAAPAPPEGSPGGYDHPEPMDASYIDYQDFGHSHWANSLIWGDGISDITIAGDGLIDGTNLSRGDGSYNYMDDPHYNGTGNKAIALKNCRNVVMRDFRVYRGGWFALLATGVDNMTLDNLIIDTTRDGFDIDCCRNVRVTNCHINSPWDDGICLKSSFALGYPRATDNVMIANCYVTGNYEIGSLIDGTWRKMPASFAPQVHGRIKFGTESNGGFKNITITNCTFEDSQGFALETVDGGDLEDVTISNCTMRGNYSSPIFLRLGRRMRGPKDATIAKCRRILINNIVSSSSAPLLPSIIAGIPGHPVEDVKIADCYLEQEGGAPAELADRLPPLEELGYPEPNMFGDLPATGFYIRDAKNVEMSNIEVAVKKADPRPAFWLRDVEGADFFRLRVPSGAPSFHLHNVSTFRTFGSLTIPDRQMETVDTTKF</sequence>
<dbReference type="SUPFAM" id="SSF51126">
    <property type="entry name" value="Pectin lyase-like"/>
    <property type="match status" value="1"/>
</dbReference>
<evidence type="ECO:0000256" key="1">
    <source>
        <dbReference type="SAM" id="SignalP"/>
    </source>
</evidence>
<dbReference type="PANTHER" id="PTHR31339">
    <property type="entry name" value="PECTIN LYASE-RELATED"/>
    <property type="match status" value="1"/>
</dbReference>
<evidence type="ECO:0000313" key="5">
    <source>
        <dbReference type="EMBL" id="NHK26419.1"/>
    </source>
</evidence>
<dbReference type="Proteomes" id="UP000818603">
    <property type="component" value="Unassembled WGS sequence"/>
</dbReference>
<name>A0A8J3A3V4_9PROT</name>
<keyword evidence="5" id="KW-0378">Hydrolase</keyword>
<keyword evidence="7" id="KW-1185">Reference proteome</keyword>
<reference evidence="4" key="3">
    <citation type="submission" date="2020-09" db="EMBL/GenBank/DDBJ databases">
        <authorList>
            <person name="Sun Q."/>
            <person name="Zhou Y."/>
        </authorList>
    </citation>
    <scope>NUCLEOTIDE SEQUENCE</scope>
    <source>
        <strain evidence="4">CGMCC 1.14984</strain>
    </source>
</reference>
<reference evidence="5 7" key="2">
    <citation type="submission" date="2020-02" db="EMBL/GenBank/DDBJ databases">
        <title>Genome sequence of Parvularcula flava strain NH6-79.</title>
        <authorList>
            <person name="Abdul Karim M.H."/>
            <person name="Lam M.Q."/>
            <person name="Chen S.J."/>
            <person name="Yahya A."/>
            <person name="Shahir S."/>
            <person name="Shamsir M.S."/>
            <person name="Chong C.S."/>
        </authorList>
    </citation>
    <scope>NUCLEOTIDE SEQUENCE [LARGE SCALE GENOMIC DNA]</scope>
    <source>
        <strain evidence="5 7">NH6-79</strain>
    </source>
</reference>
<dbReference type="SMART" id="SM00710">
    <property type="entry name" value="PbH1"/>
    <property type="match status" value="7"/>
</dbReference>
<evidence type="ECO:0000313" key="6">
    <source>
        <dbReference type="Proteomes" id="UP000621856"/>
    </source>
</evidence>
<evidence type="ECO:0000313" key="4">
    <source>
        <dbReference type="EMBL" id="GGH92280.1"/>
    </source>
</evidence>
<dbReference type="InterPro" id="IPR024535">
    <property type="entry name" value="RHGA/B-epi-like_pectate_lyase"/>
</dbReference>
<feature type="domain" description="Rhamnogalacturonase A/B/Epimerase-like pectate lyase" evidence="2">
    <location>
        <begin position="41"/>
        <end position="94"/>
    </location>
</feature>
<dbReference type="InterPro" id="IPR051801">
    <property type="entry name" value="GH28_Enzymes"/>
</dbReference>
<comment type="caution">
    <text evidence="4">The sequence shown here is derived from an EMBL/GenBank/DDBJ whole genome shotgun (WGS) entry which is preliminary data.</text>
</comment>
<dbReference type="PANTHER" id="PTHR31339:SF9">
    <property type="entry name" value="PLASMIN AND FIBRONECTIN-BINDING PROTEIN A"/>
    <property type="match status" value="1"/>
</dbReference>
<keyword evidence="1" id="KW-0732">Signal</keyword>
<evidence type="ECO:0000259" key="3">
    <source>
        <dbReference type="Pfam" id="PF13229"/>
    </source>
</evidence>
<dbReference type="InterPro" id="IPR039448">
    <property type="entry name" value="Beta_helix"/>
</dbReference>
<organism evidence="4 6">
    <name type="scientific">Aquisalinus luteolus</name>
    <dbReference type="NCBI Taxonomy" id="1566827"/>
    <lineage>
        <taxon>Bacteria</taxon>
        <taxon>Pseudomonadati</taxon>
        <taxon>Pseudomonadota</taxon>
        <taxon>Alphaproteobacteria</taxon>
        <taxon>Parvularculales</taxon>
        <taxon>Parvularculaceae</taxon>
        <taxon>Aquisalinus</taxon>
    </lineage>
</organism>
<dbReference type="Gene3D" id="2.160.20.10">
    <property type="entry name" value="Single-stranded right-handed beta-helix, Pectin lyase-like"/>
    <property type="match status" value="1"/>
</dbReference>